<evidence type="ECO:0000256" key="4">
    <source>
        <dbReference type="SAM" id="MobiDB-lite"/>
    </source>
</evidence>
<dbReference type="SUPFAM" id="SSF52540">
    <property type="entry name" value="P-loop containing nucleoside triphosphate hydrolases"/>
    <property type="match status" value="2"/>
</dbReference>
<evidence type="ECO:0000256" key="3">
    <source>
        <dbReference type="ARBA" id="ARBA00022840"/>
    </source>
</evidence>
<dbReference type="PANTHER" id="PTHR19211">
    <property type="entry name" value="ATP-BINDING TRANSPORT PROTEIN-RELATED"/>
    <property type="match status" value="1"/>
</dbReference>
<keyword evidence="3" id="KW-0067">ATP-binding</keyword>
<dbReference type="OMA" id="QYEGTML"/>
<dbReference type="STRING" id="81824.A9VC30"/>
<evidence type="ECO:0000259" key="5">
    <source>
        <dbReference type="PROSITE" id="PS50893"/>
    </source>
</evidence>
<dbReference type="PROSITE" id="PS00211">
    <property type="entry name" value="ABC_TRANSPORTER_1"/>
    <property type="match status" value="1"/>
</dbReference>
<feature type="domain" description="ABC transporter" evidence="5">
    <location>
        <begin position="73"/>
        <end position="313"/>
    </location>
</feature>
<reference evidence="6 7" key="1">
    <citation type="journal article" date="2008" name="Nature">
        <title>The genome of the choanoflagellate Monosiga brevicollis and the origin of metazoans.</title>
        <authorList>
            <consortium name="JGI Sequencing"/>
            <person name="King N."/>
            <person name="Westbrook M.J."/>
            <person name="Young S.L."/>
            <person name="Kuo A."/>
            <person name="Abedin M."/>
            <person name="Chapman J."/>
            <person name="Fairclough S."/>
            <person name="Hellsten U."/>
            <person name="Isogai Y."/>
            <person name="Letunic I."/>
            <person name="Marr M."/>
            <person name="Pincus D."/>
            <person name="Putnam N."/>
            <person name="Rokas A."/>
            <person name="Wright K.J."/>
            <person name="Zuzow R."/>
            <person name="Dirks W."/>
            <person name="Good M."/>
            <person name="Goodstein D."/>
            <person name="Lemons D."/>
            <person name="Li W."/>
            <person name="Lyons J.B."/>
            <person name="Morris A."/>
            <person name="Nichols S."/>
            <person name="Richter D.J."/>
            <person name="Salamov A."/>
            <person name="Bork P."/>
            <person name="Lim W.A."/>
            <person name="Manning G."/>
            <person name="Miller W.T."/>
            <person name="McGinnis W."/>
            <person name="Shapiro H."/>
            <person name="Tjian R."/>
            <person name="Grigoriev I.V."/>
            <person name="Rokhsar D."/>
        </authorList>
    </citation>
    <scope>NUCLEOTIDE SEQUENCE [LARGE SCALE GENOMIC DNA]</scope>
    <source>
        <strain evidence="7">MX1 / ATCC 50154</strain>
    </source>
</reference>
<dbReference type="RefSeq" id="XP_001750250.1">
    <property type="nucleotide sequence ID" value="XM_001750198.1"/>
</dbReference>
<dbReference type="CDD" id="cd03221">
    <property type="entry name" value="ABCF_EF-3"/>
    <property type="match status" value="2"/>
</dbReference>
<dbReference type="GeneID" id="5895506"/>
<keyword evidence="2" id="KW-0547">Nucleotide-binding</keyword>
<dbReference type="KEGG" id="mbr:MONBRDRAFT_35317"/>
<sequence length="601" mass="67862">MPSDAALKRAEAKKKRAERKAASLAAKGDTEQAAALAAKADEITPITSELEKVALNARNTTGVLASHEQSRDVKLINFSLTYHGVVMFEDTTLELNYGRRYGLLGPNGAGKSTLLTAIAEQDVPLPDHFDIFHLKKEIDATDLTALEAVLDVDAERKRLEAEAERLIEMDLAESDRLTSIYERLDAMDASLAEAKAAKLLHGLGFTKEMQAKKTKDFSGGWRMRIALARALFIQPSIMLLDEPTNHLDLEACVWLEEELKNYPACLVIISHSQDFLNGVCTNIMHLQNRHLKYYSGNYDQYVKTRAELEENQMKRYQQEQDQIAHMKNYIARFGHGSAKLARQAQSKEKVLAKMVAGGLTEKVQADHSIDFKFPDCGKLPPPVLMVENVSFKYPGTEKYLYRNLDFGVDLDTRLALVGPNGAGKSTLLKLIVGELTPTEGQIRRNAHLRFARYHQHLEDQLDFSLSPITFMQKEFQEELKEIEDARKAVGRFGLTGKMQTMPIEQLSDGQRSRLIFAWLAMTRPHMLILDEPTNHLDMETIDSLARAISGFEGGVLLVSHDFRLIDQVAQQIWIAENETVTRWEGDILAYKEHLRRKLEEN</sequence>
<organism evidence="6 7">
    <name type="scientific">Monosiga brevicollis</name>
    <name type="common">Choanoflagellate</name>
    <dbReference type="NCBI Taxonomy" id="81824"/>
    <lineage>
        <taxon>Eukaryota</taxon>
        <taxon>Choanoflagellata</taxon>
        <taxon>Craspedida</taxon>
        <taxon>Salpingoecidae</taxon>
        <taxon>Monosiga</taxon>
    </lineage>
</organism>
<dbReference type="Pfam" id="PF12848">
    <property type="entry name" value="ABC_tran_Xtn"/>
    <property type="match status" value="1"/>
</dbReference>
<gene>
    <name evidence="6" type="ORF">MONBRDRAFT_35317</name>
</gene>
<evidence type="ECO:0000256" key="2">
    <source>
        <dbReference type="ARBA" id="ARBA00022741"/>
    </source>
</evidence>
<evidence type="ECO:0000256" key="1">
    <source>
        <dbReference type="ARBA" id="ARBA00022737"/>
    </source>
</evidence>
<protein>
    <recommendedName>
        <fullName evidence="5">ABC transporter domain-containing protein</fullName>
    </recommendedName>
</protein>
<keyword evidence="7" id="KW-1185">Reference proteome</keyword>
<dbReference type="EMBL" id="CH991579">
    <property type="protein sequence ID" value="EDQ84909.1"/>
    <property type="molecule type" value="Genomic_DNA"/>
</dbReference>
<dbReference type="InterPro" id="IPR032781">
    <property type="entry name" value="ABC_tran_Xtn"/>
</dbReference>
<evidence type="ECO:0000313" key="6">
    <source>
        <dbReference type="EMBL" id="EDQ84909.1"/>
    </source>
</evidence>
<dbReference type="GO" id="GO:0005524">
    <property type="term" value="F:ATP binding"/>
    <property type="evidence" value="ECO:0000318"/>
    <property type="project" value="GO_Central"/>
</dbReference>
<dbReference type="Pfam" id="PF00005">
    <property type="entry name" value="ABC_tran"/>
    <property type="match status" value="2"/>
</dbReference>
<feature type="region of interest" description="Disordered" evidence="4">
    <location>
        <begin position="1"/>
        <end position="25"/>
    </location>
</feature>
<dbReference type="PANTHER" id="PTHR19211:SF15">
    <property type="entry name" value="ATP-BINDING CASSETTE SUB-FAMILY F MEMBER 2"/>
    <property type="match status" value="1"/>
</dbReference>
<dbReference type="FunCoup" id="A9VC30">
    <property type="interactions" value="649"/>
</dbReference>
<proteinExistence type="predicted"/>
<dbReference type="Proteomes" id="UP000001357">
    <property type="component" value="Unassembled WGS sequence"/>
</dbReference>
<dbReference type="AlphaFoldDB" id="A9VC30"/>
<dbReference type="InterPro" id="IPR003593">
    <property type="entry name" value="AAA+_ATPase"/>
</dbReference>
<accession>A9VC30</accession>
<dbReference type="FunFam" id="3.40.50.300:FF:000104">
    <property type="entry name" value="ATP-binding cassette sub-family F member 3"/>
    <property type="match status" value="1"/>
</dbReference>
<keyword evidence="1" id="KW-0677">Repeat</keyword>
<dbReference type="eggNOG" id="KOG0927">
    <property type="taxonomic scope" value="Eukaryota"/>
</dbReference>
<dbReference type="InParanoid" id="A9VC30"/>
<name>A9VC30_MONBE</name>
<feature type="compositionally biased region" description="Basic and acidic residues" evidence="4">
    <location>
        <begin position="1"/>
        <end position="10"/>
    </location>
</feature>
<dbReference type="SMART" id="SM00382">
    <property type="entry name" value="AAA"/>
    <property type="match status" value="2"/>
</dbReference>
<dbReference type="InterPro" id="IPR017871">
    <property type="entry name" value="ABC_transporter-like_CS"/>
</dbReference>
<dbReference type="FunFam" id="3.40.50.300:FF:000683">
    <property type="entry name" value="Abc transporter f family member 1"/>
    <property type="match status" value="1"/>
</dbReference>
<dbReference type="InterPro" id="IPR027417">
    <property type="entry name" value="P-loop_NTPase"/>
</dbReference>
<dbReference type="PROSITE" id="PS50893">
    <property type="entry name" value="ABC_TRANSPORTER_2"/>
    <property type="match status" value="2"/>
</dbReference>
<dbReference type="Gene3D" id="3.40.50.300">
    <property type="entry name" value="P-loop containing nucleotide triphosphate hydrolases"/>
    <property type="match status" value="2"/>
</dbReference>
<dbReference type="InterPro" id="IPR003439">
    <property type="entry name" value="ABC_transporter-like_ATP-bd"/>
</dbReference>
<dbReference type="GO" id="GO:0016887">
    <property type="term" value="F:ATP hydrolysis activity"/>
    <property type="evidence" value="ECO:0007669"/>
    <property type="project" value="InterPro"/>
</dbReference>
<feature type="domain" description="ABC transporter" evidence="5">
    <location>
        <begin position="384"/>
        <end position="601"/>
    </location>
</feature>
<dbReference type="InterPro" id="IPR050611">
    <property type="entry name" value="ABCF"/>
</dbReference>
<evidence type="ECO:0000313" key="7">
    <source>
        <dbReference type="Proteomes" id="UP000001357"/>
    </source>
</evidence>